<keyword evidence="5" id="KW-0472">Membrane</keyword>
<keyword evidence="8" id="KW-1185">Reference proteome</keyword>
<evidence type="ECO:0000256" key="3">
    <source>
        <dbReference type="ARBA" id="ARBA00048954"/>
    </source>
</evidence>
<organism evidence="7 8">
    <name type="scientific">Candidatus Aramenus sulfurataquae</name>
    <dbReference type="NCBI Taxonomy" id="1326980"/>
    <lineage>
        <taxon>Archaea</taxon>
        <taxon>Thermoproteota</taxon>
        <taxon>Thermoprotei</taxon>
        <taxon>Sulfolobales</taxon>
        <taxon>Sulfolobaceae</taxon>
        <taxon>Candidatus Aramenus</taxon>
    </lineage>
</organism>
<evidence type="ECO:0000256" key="4">
    <source>
        <dbReference type="ARBA" id="ARBA00048988"/>
    </source>
</evidence>
<dbReference type="InterPro" id="IPR008571">
    <property type="entry name" value="HerA-like"/>
</dbReference>
<feature type="transmembrane region" description="Helical" evidence="5">
    <location>
        <begin position="37"/>
        <end position="66"/>
    </location>
</feature>
<dbReference type="GO" id="GO:0043138">
    <property type="term" value="F:3'-5' DNA helicase activity"/>
    <property type="evidence" value="ECO:0007669"/>
    <property type="project" value="UniProtKB-EC"/>
</dbReference>
<evidence type="ECO:0000313" key="8">
    <source>
        <dbReference type="Proteomes" id="UP000054284"/>
    </source>
</evidence>
<sequence length="526" mass="59453">MQEVRHAIVVSVIVAEVLGLHYFFASSGFVTVVEREVTVTVLLFLDSIMTFIIFTSIIIDVAYYFSLAVAFSYIGIDVFSITYLSSFIAGISISSFIYFIVNRSFSDTLVTNARNFRPKFHLTTIAVSVGFWLAQFLLFRSPFLSLGSLVDVVLISLVGEIQLSPLSAASWLSLPYVLSQLGVVREDKGVCIGEILGVLRRTSFSRSRLNVKYSWQKVKAKYCLSFENAKNYNVVILGTSGSGKSHLAKKIIEKLDVSYLVFDVHGEYKFEKAKRLDASTISVNPLSLFGQSPRQRALEVAYMLKSVFNLGNLQTIDLYNLIFESYQEKGIYEDDQRSWSIQPPTFRDVVVLAERKKKFITSSAELNKITALEPYLNFVANNMFFSNSVNFEEIFGESYVIDFSSITIPEVKYIMVETFLRALLSYIYLGKTSNLKKVVILDEAPFVLSKESGEQLVERLFAEGRKFGLGFVVISQTTEYVKKLISNSAYVFVLNMVEPGDVEYVSRLIVGQIRMYIKLSMRICES</sequence>
<dbReference type="SUPFAM" id="SSF52540">
    <property type="entry name" value="P-loop containing nucleoside triphosphate hydrolases"/>
    <property type="match status" value="1"/>
</dbReference>
<keyword evidence="5" id="KW-1133">Transmembrane helix</keyword>
<evidence type="ECO:0000256" key="2">
    <source>
        <dbReference type="ARBA" id="ARBA00034617"/>
    </source>
</evidence>
<comment type="catalytic activity">
    <reaction evidence="4">
        <text>ATP + H2O = ADP + phosphate + H(+)</text>
        <dbReference type="Rhea" id="RHEA:13065"/>
        <dbReference type="ChEBI" id="CHEBI:15377"/>
        <dbReference type="ChEBI" id="CHEBI:15378"/>
        <dbReference type="ChEBI" id="CHEBI:30616"/>
        <dbReference type="ChEBI" id="CHEBI:43474"/>
        <dbReference type="ChEBI" id="CHEBI:456216"/>
        <dbReference type="EC" id="5.6.2.4"/>
    </reaction>
</comment>
<feature type="transmembrane region" description="Helical" evidence="5">
    <location>
        <begin position="7"/>
        <end position="25"/>
    </location>
</feature>
<dbReference type="AlphaFoldDB" id="W7KK37"/>
<accession>W7KK37</accession>
<gene>
    <name evidence="7" type="ORF">ASUL_01689</name>
</gene>
<comment type="similarity">
    <text evidence="1">Belongs to the HerA family.</text>
</comment>
<comment type="caution">
    <text evidence="7">The sequence shown here is derived from an EMBL/GenBank/DDBJ whole genome shotgun (WGS) entry which is preliminary data.</text>
</comment>
<comment type="catalytic activity">
    <reaction evidence="3">
        <text>ATP + H2O = ADP + phosphate + H(+)</text>
        <dbReference type="Rhea" id="RHEA:13065"/>
        <dbReference type="ChEBI" id="CHEBI:15377"/>
        <dbReference type="ChEBI" id="CHEBI:15378"/>
        <dbReference type="ChEBI" id="CHEBI:30616"/>
        <dbReference type="ChEBI" id="CHEBI:43474"/>
        <dbReference type="ChEBI" id="CHEBI:456216"/>
        <dbReference type="EC" id="5.6.2.3"/>
    </reaction>
</comment>
<dbReference type="PANTHER" id="PTHR42957:SF1">
    <property type="entry name" value="HELICASE MJ1565-RELATED"/>
    <property type="match status" value="1"/>
</dbReference>
<dbReference type="InterPro" id="IPR002789">
    <property type="entry name" value="HerA_central"/>
</dbReference>
<dbReference type="InterPro" id="IPR027417">
    <property type="entry name" value="P-loop_NTPase"/>
</dbReference>
<proteinExistence type="inferred from homology"/>
<feature type="domain" description="AAA+ ATPase" evidence="6">
    <location>
        <begin position="230"/>
        <end position="501"/>
    </location>
</feature>
<evidence type="ECO:0000313" key="7">
    <source>
        <dbReference type="EMBL" id="EWG07715.1"/>
    </source>
</evidence>
<dbReference type="Pfam" id="PF01935">
    <property type="entry name" value="DUF87"/>
    <property type="match status" value="1"/>
</dbReference>
<feature type="transmembrane region" description="Helical" evidence="5">
    <location>
        <begin position="78"/>
        <end position="100"/>
    </location>
</feature>
<name>W7KK37_9CREN</name>
<dbReference type="Proteomes" id="UP000054284">
    <property type="component" value="Unassembled WGS sequence"/>
</dbReference>
<dbReference type="SMART" id="SM00382">
    <property type="entry name" value="AAA"/>
    <property type="match status" value="1"/>
</dbReference>
<keyword evidence="5" id="KW-0812">Transmembrane</keyword>
<evidence type="ECO:0000259" key="6">
    <source>
        <dbReference type="SMART" id="SM00382"/>
    </source>
</evidence>
<dbReference type="GO" id="GO:0043139">
    <property type="term" value="F:5'-3' DNA helicase activity"/>
    <property type="evidence" value="ECO:0007669"/>
    <property type="project" value="UniProtKB-EC"/>
</dbReference>
<dbReference type="PANTHER" id="PTHR42957">
    <property type="entry name" value="HELICASE MJ1565-RELATED"/>
    <property type="match status" value="1"/>
</dbReference>
<reference evidence="7 8" key="1">
    <citation type="journal article" date="2014" name="Genome Announc.">
        <title>Draft Genome Sequence of the Sulfolobales Archaeon AZ1, Obtained through Metagenomic Analysis of a Mexican Hot Spring.</title>
        <authorList>
            <person name="Servin-Garciduenas L.E."/>
            <person name="Martinez-Romero E."/>
        </authorList>
    </citation>
    <scope>NUCLEOTIDE SEQUENCE [LARGE SCALE GENOMIC DNA]</scope>
    <source>
        <strain evidence="7">AZ1-illumnia</strain>
    </source>
</reference>
<evidence type="ECO:0000256" key="5">
    <source>
        <dbReference type="SAM" id="Phobius"/>
    </source>
</evidence>
<comment type="catalytic activity">
    <reaction evidence="2">
        <text>Couples ATP hydrolysis with the unwinding of duplex DNA by translocating in the 3'-5' direction.</text>
        <dbReference type="EC" id="5.6.2.4"/>
    </reaction>
</comment>
<dbReference type="Gene3D" id="3.40.50.300">
    <property type="entry name" value="P-loop containing nucleotide triphosphate hydrolases"/>
    <property type="match status" value="2"/>
</dbReference>
<dbReference type="EMBL" id="ASRH01000002">
    <property type="protein sequence ID" value="EWG07715.1"/>
    <property type="molecule type" value="Genomic_DNA"/>
</dbReference>
<feature type="transmembrane region" description="Helical" evidence="5">
    <location>
        <begin position="120"/>
        <end position="139"/>
    </location>
</feature>
<dbReference type="InterPro" id="IPR003593">
    <property type="entry name" value="AAA+_ATPase"/>
</dbReference>
<dbReference type="PATRIC" id="fig|1326980.6.peg.328"/>
<protein>
    <submittedName>
        <fullName evidence="7">AAA ATPase</fullName>
    </submittedName>
</protein>
<evidence type="ECO:0000256" key="1">
    <source>
        <dbReference type="ARBA" id="ARBA00007816"/>
    </source>
</evidence>